<feature type="region of interest" description="Disordered" evidence="1">
    <location>
        <begin position="60"/>
        <end position="82"/>
    </location>
</feature>
<comment type="caution">
    <text evidence="2">The sequence shown here is derived from an EMBL/GenBank/DDBJ whole genome shotgun (WGS) entry which is preliminary data.</text>
</comment>
<protein>
    <submittedName>
        <fullName evidence="2">Uncharacterized protein</fullName>
    </submittedName>
</protein>
<proteinExistence type="predicted"/>
<evidence type="ECO:0000313" key="2">
    <source>
        <dbReference type="EMBL" id="KKM91368.1"/>
    </source>
</evidence>
<sequence length="270" mass="31353">MANLDENQEFIDKFKRISQESILREYEKKNREEISESSLIVRDAFDQVWKKITGNSYYQPTTTIQPPTAMHGRNNTERSDPRSRKYRALVTFEKIEWVKIRRKMAKKFREFFILKGDVKGVTRPIYQNLDADRLLEVVGETATKAIIKAGKTNTEGELKGPFDILVEGYWEVVFAPQKGQNDTVDAELTWEGQCLIIKRQTDVVLPGFYLEIADNAIKALYDQTPEQGRKKSGYSQEYPYTVIREASRDEYITLKSAGDAIMSDKRRREE</sequence>
<evidence type="ECO:0000256" key="1">
    <source>
        <dbReference type="SAM" id="MobiDB-lite"/>
    </source>
</evidence>
<gene>
    <name evidence="2" type="ORF">LCGC14_1229240</name>
</gene>
<name>A0A0F9LD37_9ZZZZ</name>
<accession>A0A0F9LD37</accession>
<reference evidence="2" key="1">
    <citation type="journal article" date="2015" name="Nature">
        <title>Complex archaea that bridge the gap between prokaryotes and eukaryotes.</title>
        <authorList>
            <person name="Spang A."/>
            <person name="Saw J.H."/>
            <person name="Jorgensen S.L."/>
            <person name="Zaremba-Niedzwiedzka K."/>
            <person name="Martijn J."/>
            <person name="Lind A.E."/>
            <person name="van Eijk R."/>
            <person name="Schleper C."/>
            <person name="Guy L."/>
            <person name="Ettema T.J."/>
        </authorList>
    </citation>
    <scope>NUCLEOTIDE SEQUENCE</scope>
</reference>
<organism evidence="2">
    <name type="scientific">marine sediment metagenome</name>
    <dbReference type="NCBI Taxonomy" id="412755"/>
    <lineage>
        <taxon>unclassified sequences</taxon>
        <taxon>metagenomes</taxon>
        <taxon>ecological metagenomes</taxon>
    </lineage>
</organism>
<dbReference type="EMBL" id="LAZR01006543">
    <property type="protein sequence ID" value="KKM91368.1"/>
    <property type="molecule type" value="Genomic_DNA"/>
</dbReference>
<dbReference type="AlphaFoldDB" id="A0A0F9LD37"/>